<feature type="region of interest" description="Disordered" evidence="2">
    <location>
        <begin position="300"/>
        <end position="323"/>
    </location>
</feature>
<dbReference type="EnsemblMetazoa" id="PPA28878.1">
    <property type="protein sequence ID" value="PPA28878.1"/>
    <property type="gene ID" value="WBGene00118432"/>
</dbReference>
<feature type="coiled-coil region" evidence="1">
    <location>
        <begin position="370"/>
        <end position="404"/>
    </location>
</feature>
<dbReference type="Gene3D" id="3.30.980.10">
    <property type="entry name" value="Threonyl-trna Synthetase, Chain A, domain 2"/>
    <property type="match status" value="1"/>
</dbReference>
<dbReference type="InterPro" id="IPR050062">
    <property type="entry name" value="Pro-tRNA_synthetase"/>
</dbReference>
<dbReference type="InterPro" id="IPR006786">
    <property type="entry name" value="Pinin_SDK_MemA"/>
</dbReference>
<dbReference type="InterPro" id="IPR012675">
    <property type="entry name" value="Beta-grasp_dom_sf"/>
</dbReference>
<keyword evidence="1" id="KW-0175">Coiled coil</keyword>
<feature type="compositionally biased region" description="Acidic residues" evidence="2">
    <location>
        <begin position="655"/>
        <end position="671"/>
    </location>
</feature>
<accession>A0A2A6BWK2</accession>
<dbReference type="GO" id="GO:0005739">
    <property type="term" value="C:mitochondrion"/>
    <property type="evidence" value="ECO:0000318"/>
    <property type="project" value="GO_Central"/>
</dbReference>
<accession>A0A8R1YN48</accession>
<feature type="compositionally biased region" description="Basic and acidic residues" evidence="2">
    <location>
        <begin position="672"/>
        <end position="687"/>
    </location>
</feature>
<feature type="region of interest" description="Disordered" evidence="2">
    <location>
        <begin position="628"/>
        <end position="704"/>
    </location>
</feature>
<feature type="coiled-coil region" evidence="1">
    <location>
        <begin position="520"/>
        <end position="562"/>
    </location>
</feature>
<feature type="compositionally biased region" description="Basic and acidic residues" evidence="2">
    <location>
        <begin position="413"/>
        <end position="424"/>
    </location>
</feature>
<evidence type="ECO:0000256" key="2">
    <source>
        <dbReference type="SAM" id="MobiDB-lite"/>
    </source>
</evidence>
<dbReference type="SUPFAM" id="SSF55186">
    <property type="entry name" value="ThrRS/AlaRS common domain"/>
    <property type="match status" value="1"/>
</dbReference>
<evidence type="ECO:0000313" key="3">
    <source>
        <dbReference type="EnsemblMetazoa" id="PPA28878.1"/>
    </source>
</evidence>
<organism evidence="3 4">
    <name type="scientific">Pristionchus pacificus</name>
    <name type="common">Parasitic nematode worm</name>
    <dbReference type="NCBI Taxonomy" id="54126"/>
    <lineage>
        <taxon>Eukaryota</taxon>
        <taxon>Metazoa</taxon>
        <taxon>Ecdysozoa</taxon>
        <taxon>Nematoda</taxon>
        <taxon>Chromadorea</taxon>
        <taxon>Rhabditida</taxon>
        <taxon>Rhabditina</taxon>
        <taxon>Diplogasteromorpha</taxon>
        <taxon>Diplogasteroidea</taxon>
        <taxon>Neodiplogasteridae</taxon>
        <taxon>Pristionchus</taxon>
    </lineage>
</organism>
<dbReference type="Pfam" id="PF04696">
    <property type="entry name" value="Pinin_SDK_memA"/>
    <property type="match status" value="1"/>
</dbReference>
<gene>
    <name evidence="3" type="primary">WBGene00118432</name>
</gene>
<protein>
    <submittedName>
        <fullName evidence="3">Pinin_SDK_memA domain-containing protein</fullName>
    </submittedName>
</protein>
<name>A0A2A6BWK2_PRIPA</name>
<dbReference type="InterPro" id="IPR018163">
    <property type="entry name" value="Thr/Ala-tRNA-synth_IIc_edit"/>
</dbReference>
<dbReference type="Gene3D" id="3.10.20.30">
    <property type="match status" value="1"/>
</dbReference>
<evidence type="ECO:0000313" key="4">
    <source>
        <dbReference type="Proteomes" id="UP000005239"/>
    </source>
</evidence>
<dbReference type="PANTHER" id="PTHR42753:SF9">
    <property type="entry name" value="LARGE RIBOSOMAL SUBUNIT PROTEIN ML39"/>
    <property type="match status" value="1"/>
</dbReference>
<reference evidence="4" key="1">
    <citation type="journal article" date="2008" name="Nat. Genet.">
        <title>The Pristionchus pacificus genome provides a unique perspective on nematode lifestyle and parasitism.</title>
        <authorList>
            <person name="Dieterich C."/>
            <person name="Clifton S.W."/>
            <person name="Schuster L.N."/>
            <person name="Chinwalla A."/>
            <person name="Delehaunty K."/>
            <person name="Dinkelacker I."/>
            <person name="Fulton L."/>
            <person name="Fulton R."/>
            <person name="Godfrey J."/>
            <person name="Minx P."/>
            <person name="Mitreva M."/>
            <person name="Roeseler W."/>
            <person name="Tian H."/>
            <person name="Witte H."/>
            <person name="Yang S.P."/>
            <person name="Wilson R.K."/>
            <person name="Sommer R.J."/>
        </authorList>
    </citation>
    <scope>NUCLEOTIDE SEQUENCE [LARGE SCALE GENOMIC DNA]</scope>
    <source>
        <strain evidence="4">PS312</strain>
    </source>
</reference>
<dbReference type="PANTHER" id="PTHR42753">
    <property type="entry name" value="MITOCHONDRIAL RIBOSOME PROTEIN L39/PROLYL-TRNA LIGASE FAMILY MEMBER"/>
    <property type="match status" value="1"/>
</dbReference>
<feature type="compositionally biased region" description="Acidic residues" evidence="2">
    <location>
        <begin position="688"/>
        <end position="697"/>
    </location>
</feature>
<evidence type="ECO:0000256" key="1">
    <source>
        <dbReference type="SAM" id="Coils"/>
    </source>
</evidence>
<dbReference type="Proteomes" id="UP000005239">
    <property type="component" value="Unassembled WGS sequence"/>
</dbReference>
<feature type="region of interest" description="Disordered" evidence="2">
    <location>
        <begin position="405"/>
        <end position="424"/>
    </location>
</feature>
<feature type="compositionally biased region" description="Acidic residues" evidence="2">
    <location>
        <begin position="312"/>
        <end position="323"/>
    </location>
</feature>
<sequence>MNVLPVVGKSIFSRCCAKHVAQVRNVAAAPSTDSHVSEAALFDELVSKTKGKKLEKIIVKVNLKDGEKTLLMNKGISTPYHCALHINKGLADSSALCIIRSEYGSVEELSSMRQPLRDGCKIDFVSLQSEEYAEQVNQAYWRSCSLLLGSLLSSSFNEPAQPFGALTTKYSDGYFGYDIKSKNLDKWEPTSKDFSSLVLSLYDRMVDKKLPFDILLVQSKEAQLFSLGSSHQREGKSLLCRIGEHVESVDGPVISHAGQIGRFAILKASKKGSGMWRFSGVSLPNTQSVSSYNWGIITDHSRKTSGKSTNDNDNDKDEETDEHSDYYVDDCTCDSSKSIGSDRSLVGRKRVEFVKGNQRNKEENHWEIHDDRLIRMTDTLQKEIEEAQEKLRSIDGNISALNGRLPGALKRRNPSDIGHDDGKFDNYQRSLDNLPVKRTRDDFGDDFEVPKKSLASQVVMPAIETKSRDAAITEMRDKEVKEVKQRNRRLFGSLLVGTLQRFQKDTKKIAIAEKAQAEKVAEVEKRLEDEKRGDKEKERQERVALLNERRDQEKKLKELTRRKALIQYAEEKTNHYKRLQNFIGTRTTPTIFFLPAKHTLQSLELLKNSASTLETLIVARNAELERDLASGEKERDEEEEVKGVKSMVRRRGDDDGMEEDEIDNEKDEEDEGVKCDKNESLVEVRLEGEEEDEDKEGEVEIKLE</sequence>
<proteinExistence type="predicted"/>
<reference evidence="3" key="2">
    <citation type="submission" date="2022-06" db="UniProtKB">
        <authorList>
            <consortium name="EnsemblMetazoa"/>
        </authorList>
    </citation>
    <scope>IDENTIFICATION</scope>
    <source>
        <strain evidence="3">PS312</strain>
    </source>
</reference>
<keyword evidence="4" id="KW-1185">Reference proteome</keyword>
<dbReference type="GO" id="GO:0000166">
    <property type="term" value="F:nucleotide binding"/>
    <property type="evidence" value="ECO:0007669"/>
    <property type="project" value="InterPro"/>
</dbReference>
<dbReference type="AlphaFoldDB" id="A0A2A6BWK2"/>